<comment type="caution">
    <text evidence="12">The sequence shown here is derived from an EMBL/GenBank/DDBJ whole genome shotgun (WGS) entry which is preliminary data.</text>
</comment>
<dbReference type="GO" id="GO:0019843">
    <property type="term" value="F:rRNA binding"/>
    <property type="evidence" value="ECO:0007669"/>
    <property type="project" value="UniProtKB-KW"/>
</dbReference>
<feature type="domain" description="RNase III" evidence="11">
    <location>
        <begin position="7"/>
        <end position="136"/>
    </location>
</feature>
<dbReference type="PROSITE" id="PS50142">
    <property type="entry name" value="RNASE_3_2"/>
    <property type="match status" value="1"/>
</dbReference>
<dbReference type="EMBL" id="MFBD01000048">
    <property type="protein sequence ID" value="OGD87440.1"/>
    <property type="molecule type" value="Genomic_DNA"/>
</dbReference>
<feature type="binding site" evidence="9">
    <location>
        <position position="49"/>
    </location>
    <ligand>
        <name>Mg(2+)</name>
        <dbReference type="ChEBI" id="CHEBI:18420"/>
    </ligand>
</feature>
<reference evidence="12 13" key="1">
    <citation type="journal article" date="2016" name="Nat. Commun.">
        <title>Thousands of microbial genomes shed light on interconnected biogeochemical processes in an aquifer system.</title>
        <authorList>
            <person name="Anantharaman K."/>
            <person name="Brown C.T."/>
            <person name="Hug L.A."/>
            <person name="Sharon I."/>
            <person name="Castelle C.J."/>
            <person name="Probst A.J."/>
            <person name="Thomas B.C."/>
            <person name="Singh A."/>
            <person name="Wilkins M.J."/>
            <person name="Karaoz U."/>
            <person name="Brodie E.L."/>
            <person name="Williams K.H."/>
            <person name="Hubbard S.S."/>
            <person name="Banfield J.F."/>
        </authorList>
    </citation>
    <scope>NUCLEOTIDE SEQUENCE [LARGE SCALE GENOMIC DNA]</scope>
</reference>
<protein>
    <recommendedName>
        <fullName evidence="9">Ribonuclease 3</fullName>
        <ecNumber evidence="9">3.1.26.3</ecNumber>
    </recommendedName>
    <alternativeName>
        <fullName evidence="9">Ribonuclease III</fullName>
        <shortName evidence="9">RNase III</shortName>
    </alternativeName>
</protein>
<evidence type="ECO:0000256" key="8">
    <source>
        <dbReference type="ARBA" id="ARBA00022884"/>
    </source>
</evidence>
<dbReference type="NCBIfam" id="TIGR02191">
    <property type="entry name" value="RNaseIII"/>
    <property type="match status" value="1"/>
</dbReference>
<dbReference type="GO" id="GO:0010468">
    <property type="term" value="P:regulation of gene expression"/>
    <property type="evidence" value="ECO:0007669"/>
    <property type="project" value="TreeGrafter"/>
</dbReference>
<evidence type="ECO:0000313" key="13">
    <source>
        <dbReference type="Proteomes" id="UP000177369"/>
    </source>
</evidence>
<dbReference type="Gene3D" id="3.30.160.20">
    <property type="match status" value="1"/>
</dbReference>
<gene>
    <name evidence="9" type="primary">rnc</name>
    <name evidence="12" type="ORF">A3D04_00045</name>
</gene>
<dbReference type="GO" id="GO:0008033">
    <property type="term" value="P:tRNA processing"/>
    <property type="evidence" value="ECO:0007669"/>
    <property type="project" value="UniProtKB-KW"/>
</dbReference>
<evidence type="ECO:0000256" key="2">
    <source>
        <dbReference type="ARBA" id="ARBA00010183"/>
    </source>
</evidence>
<dbReference type="InterPro" id="IPR011907">
    <property type="entry name" value="RNase_III"/>
</dbReference>
<dbReference type="InterPro" id="IPR000999">
    <property type="entry name" value="RNase_III_dom"/>
</dbReference>
<evidence type="ECO:0000256" key="3">
    <source>
        <dbReference type="ARBA" id="ARBA00022552"/>
    </source>
</evidence>
<evidence type="ECO:0000259" key="11">
    <source>
        <dbReference type="PROSITE" id="PS50142"/>
    </source>
</evidence>
<dbReference type="CDD" id="cd10845">
    <property type="entry name" value="DSRM_RNAse_III_family"/>
    <property type="match status" value="1"/>
</dbReference>
<evidence type="ECO:0000256" key="6">
    <source>
        <dbReference type="ARBA" id="ARBA00022759"/>
    </source>
</evidence>
<dbReference type="SUPFAM" id="SSF54768">
    <property type="entry name" value="dsRNA-binding domain-like"/>
    <property type="match status" value="1"/>
</dbReference>
<feature type="binding site" evidence="9">
    <location>
        <position position="125"/>
    </location>
    <ligand>
        <name>Mg(2+)</name>
        <dbReference type="ChEBI" id="CHEBI:18420"/>
    </ligand>
</feature>
<dbReference type="PANTHER" id="PTHR11207:SF0">
    <property type="entry name" value="RIBONUCLEASE 3"/>
    <property type="match status" value="1"/>
</dbReference>
<keyword evidence="7 9" id="KW-0378">Hydrolase</keyword>
<feature type="active site" evidence="9">
    <location>
        <position position="125"/>
    </location>
</feature>
<dbReference type="EC" id="3.1.26.3" evidence="9"/>
<keyword evidence="6 9" id="KW-0255">Endonuclease</keyword>
<feature type="active site" evidence="9">
    <location>
        <position position="53"/>
    </location>
</feature>
<dbReference type="FunFam" id="1.10.1520.10:FF:000001">
    <property type="entry name" value="Ribonuclease 3"/>
    <property type="match status" value="1"/>
</dbReference>
<name>A0A1F5G6D3_9BACT</name>
<dbReference type="Proteomes" id="UP000177369">
    <property type="component" value="Unassembled WGS sequence"/>
</dbReference>
<dbReference type="PROSITE" id="PS00517">
    <property type="entry name" value="RNASE_3_1"/>
    <property type="match status" value="1"/>
</dbReference>
<dbReference type="InterPro" id="IPR036389">
    <property type="entry name" value="RNase_III_sf"/>
</dbReference>
<dbReference type="PANTHER" id="PTHR11207">
    <property type="entry name" value="RIBONUCLEASE III"/>
    <property type="match status" value="1"/>
</dbReference>
<keyword evidence="9" id="KW-0460">Magnesium</keyword>
<dbReference type="SMART" id="SM00535">
    <property type="entry name" value="RIBOc"/>
    <property type="match status" value="1"/>
</dbReference>
<dbReference type="GO" id="GO:0006397">
    <property type="term" value="P:mRNA processing"/>
    <property type="evidence" value="ECO:0007669"/>
    <property type="project" value="UniProtKB-UniRule"/>
</dbReference>
<keyword evidence="9" id="KW-0479">Metal-binding</keyword>
<dbReference type="PROSITE" id="PS50137">
    <property type="entry name" value="DS_RBD"/>
    <property type="match status" value="1"/>
</dbReference>
<comment type="similarity">
    <text evidence="2">Belongs to the ribonuclease III family.</text>
</comment>
<dbReference type="SUPFAM" id="SSF69065">
    <property type="entry name" value="RNase III domain-like"/>
    <property type="match status" value="1"/>
</dbReference>
<dbReference type="GO" id="GO:0005737">
    <property type="term" value="C:cytoplasm"/>
    <property type="evidence" value="ECO:0007669"/>
    <property type="project" value="UniProtKB-SubCell"/>
</dbReference>
<dbReference type="GO" id="GO:0006364">
    <property type="term" value="P:rRNA processing"/>
    <property type="evidence" value="ECO:0007669"/>
    <property type="project" value="UniProtKB-UniRule"/>
</dbReference>
<evidence type="ECO:0000313" key="12">
    <source>
        <dbReference type="EMBL" id="OGD87440.1"/>
    </source>
</evidence>
<evidence type="ECO:0000256" key="5">
    <source>
        <dbReference type="ARBA" id="ARBA00022722"/>
    </source>
</evidence>
<dbReference type="InterPro" id="IPR014720">
    <property type="entry name" value="dsRBD_dom"/>
</dbReference>
<evidence type="ECO:0000256" key="7">
    <source>
        <dbReference type="ARBA" id="ARBA00022801"/>
    </source>
</evidence>
<dbReference type="HAMAP" id="MF_00104">
    <property type="entry name" value="RNase_III"/>
    <property type="match status" value="1"/>
</dbReference>
<comment type="catalytic activity">
    <reaction evidence="1 9">
        <text>Endonucleolytic cleavage to 5'-phosphomonoester.</text>
        <dbReference type="EC" id="3.1.26.3"/>
    </reaction>
</comment>
<dbReference type="GO" id="GO:0004525">
    <property type="term" value="F:ribonuclease III activity"/>
    <property type="evidence" value="ECO:0007669"/>
    <property type="project" value="UniProtKB-UniRule"/>
</dbReference>
<comment type="subunit">
    <text evidence="9">Homodimer.</text>
</comment>
<organism evidence="12 13">
    <name type="scientific">Candidatus Curtissbacteria bacterium RIFCSPHIGHO2_02_FULL_40_16b</name>
    <dbReference type="NCBI Taxonomy" id="1797714"/>
    <lineage>
        <taxon>Bacteria</taxon>
        <taxon>Candidatus Curtissiibacteriota</taxon>
    </lineage>
</organism>
<dbReference type="Pfam" id="PF00035">
    <property type="entry name" value="dsrm"/>
    <property type="match status" value="1"/>
</dbReference>
<comment type="function">
    <text evidence="9">Digests double-stranded RNA. Involved in the processing of primary rRNA transcript to yield the immediate precursors to the large and small rRNAs (23S and 16S). Processes some mRNAs, and tRNAs when they are encoded in the rRNA operon. Processes pre-crRNA and tracrRNA of type II CRISPR loci if present in the organism.</text>
</comment>
<evidence type="ECO:0000256" key="1">
    <source>
        <dbReference type="ARBA" id="ARBA00000109"/>
    </source>
</evidence>
<keyword evidence="8 9" id="KW-0694">RNA-binding</keyword>
<evidence type="ECO:0000256" key="4">
    <source>
        <dbReference type="ARBA" id="ARBA00022664"/>
    </source>
</evidence>
<dbReference type="Gene3D" id="1.10.1520.10">
    <property type="entry name" value="Ribonuclease III domain"/>
    <property type="match status" value="1"/>
</dbReference>
<dbReference type="GO" id="GO:0003725">
    <property type="term" value="F:double-stranded RNA binding"/>
    <property type="evidence" value="ECO:0007669"/>
    <property type="project" value="TreeGrafter"/>
</dbReference>
<keyword evidence="9" id="KW-0819">tRNA processing</keyword>
<keyword evidence="4 9" id="KW-0507">mRNA processing</keyword>
<dbReference type="Pfam" id="PF14622">
    <property type="entry name" value="Ribonucleas_3_3"/>
    <property type="match status" value="1"/>
</dbReference>
<keyword evidence="5 9" id="KW-0540">Nuclease</keyword>
<keyword evidence="3 9" id="KW-0698">rRNA processing</keyword>
<feature type="binding site" evidence="9">
    <location>
        <position position="122"/>
    </location>
    <ligand>
        <name>Mg(2+)</name>
        <dbReference type="ChEBI" id="CHEBI:18420"/>
    </ligand>
</feature>
<dbReference type="GO" id="GO:0046872">
    <property type="term" value="F:metal ion binding"/>
    <property type="evidence" value="ECO:0007669"/>
    <property type="project" value="UniProtKB-KW"/>
</dbReference>
<feature type="domain" description="DRBM" evidence="10">
    <location>
        <begin position="162"/>
        <end position="229"/>
    </location>
</feature>
<keyword evidence="9" id="KW-0963">Cytoplasm</keyword>
<evidence type="ECO:0000259" key="10">
    <source>
        <dbReference type="PROSITE" id="PS50137"/>
    </source>
</evidence>
<accession>A0A1F5G6D3</accession>
<comment type="cofactor">
    <cofactor evidence="9">
        <name>Mg(2+)</name>
        <dbReference type="ChEBI" id="CHEBI:18420"/>
    </cofactor>
</comment>
<keyword evidence="9" id="KW-0699">rRNA-binding</keyword>
<proteinExistence type="inferred from homology"/>
<dbReference type="AlphaFoldDB" id="A0A1F5G6D3"/>
<dbReference type="STRING" id="1797714.A3D04_00045"/>
<dbReference type="CDD" id="cd00593">
    <property type="entry name" value="RIBOc"/>
    <property type="match status" value="1"/>
</dbReference>
<dbReference type="SMART" id="SM00358">
    <property type="entry name" value="DSRM"/>
    <property type="match status" value="1"/>
</dbReference>
<comment type="subcellular location">
    <subcellularLocation>
        <location evidence="9">Cytoplasm</location>
    </subcellularLocation>
</comment>
<evidence type="ECO:0000256" key="9">
    <source>
        <dbReference type="HAMAP-Rule" id="MF_00104"/>
    </source>
</evidence>
<sequence>MSTGFNLSNVEKQISIIFNNKSLLENAFIHRSYLNEHKKFKELSNERLEFLGDSVLSIVVSLFLYNNLPDSPEGELTQLRASLVRTETLAKIAQQLSLGKYLHLSKGEEDSGGRSNNSTLADTYEALVGAIYLDQKFDITDKFIETTMLKDWKTLTKSAVSDNKSKLQEIMQKKHKVSPTYKLIKSWGPDHARQFQIGVYMAEKLLGTGTGKNKQQAAQNAAQNALSNI</sequence>